<dbReference type="EMBL" id="KI894017">
    <property type="protein sequence ID" value="OCF46414.1"/>
    <property type="molecule type" value="Genomic_DNA"/>
</dbReference>
<reference evidence="1" key="3">
    <citation type="submission" date="2016-07" db="EMBL/GenBank/DDBJ databases">
        <title>Evolution of pathogenesis and genome organization in the Tremellales.</title>
        <authorList>
            <person name="Cuomo C."/>
            <person name="Litvintseva A."/>
            <person name="Heitman J."/>
            <person name="Chen Y."/>
            <person name="Sun S."/>
            <person name="Springer D."/>
            <person name="Dromer F."/>
            <person name="Young S."/>
            <person name="Zeng Q."/>
            <person name="Chapman S."/>
            <person name="Gujja S."/>
            <person name="Saif S."/>
            <person name="Birren B."/>
        </authorList>
    </citation>
    <scope>NUCLEOTIDE SEQUENCE</scope>
    <source>
        <strain evidence="1">CBS 10737</strain>
    </source>
</reference>
<dbReference type="RefSeq" id="XP_019007633.1">
    <property type="nucleotide sequence ID" value="XM_019159339.1"/>
</dbReference>
<accession>A0A1B9HT25</accession>
<dbReference type="KEGG" id="kpin:30176017"/>
<sequence length="80" mass="8472">MSSQYIALCPNCAYISAKNAKGWAEYNLALAQTAYDQAMDVLMAGALRSADVAAAAAVCVAREQELQMAIQILAICEGEL</sequence>
<reference evidence="2" key="4">
    <citation type="submission" date="2024-02" db="EMBL/GenBank/DDBJ databases">
        <title>Comparative genomics of Cryptococcus and Kwoniella reveals pathogenesis evolution and contrasting modes of karyotype evolution via chromosome fusion or intercentromeric recombination.</title>
        <authorList>
            <person name="Coelho M.A."/>
            <person name="David-Palma M."/>
            <person name="Shea T."/>
            <person name="Bowers K."/>
            <person name="McGinley-Smith S."/>
            <person name="Mohammad A.W."/>
            <person name="Gnirke A."/>
            <person name="Yurkov A.M."/>
            <person name="Nowrousian M."/>
            <person name="Sun S."/>
            <person name="Cuomo C.A."/>
            <person name="Heitman J."/>
        </authorList>
    </citation>
    <scope>NUCLEOTIDE SEQUENCE</scope>
    <source>
        <strain evidence="2">CBS 10737</strain>
    </source>
</reference>
<evidence type="ECO:0000313" key="3">
    <source>
        <dbReference type="Proteomes" id="UP000094020"/>
    </source>
</evidence>
<dbReference type="EMBL" id="CP144521">
    <property type="protein sequence ID" value="WWC68353.1"/>
    <property type="molecule type" value="Genomic_DNA"/>
</dbReference>
<protein>
    <submittedName>
        <fullName evidence="1">Uncharacterized protein</fullName>
    </submittedName>
</protein>
<proteinExistence type="predicted"/>
<name>A0A1B9HT25_9TREE</name>
<organism evidence="1">
    <name type="scientific">Kwoniella pini CBS 10737</name>
    <dbReference type="NCBI Taxonomy" id="1296096"/>
    <lineage>
        <taxon>Eukaryota</taxon>
        <taxon>Fungi</taxon>
        <taxon>Dikarya</taxon>
        <taxon>Basidiomycota</taxon>
        <taxon>Agaricomycotina</taxon>
        <taxon>Tremellomycetes</taxon>
        <taxon>Tremellales</taxon>
        <taxon>Cryptococcaceae</taxon>
        <taxon>Kwoniella</taxon>
    </lineage>
</organism>
<keyword evidence="3" id="KW-1185">Reference proteome</keyword>
<reference evidence="1" key="1">
    <citation type="submission" date="2013-07" db="EMBL/GenBank/DDBJ databases">
        <title>The Genome Sequence of Cryptococcus pinus CBS10737.</title>
        <authorList>
            <consortium name="The Broad Institute Genome Sequencing Platform"/>
            <person name="Cuomo C."/>
            <person name="Litvintseva A."/>
            <person name="Chen Y."/>
            <person name="Heitman J."/>
            <person name="Sun S."/>
            <person name="Springer D."/>
            <person name="Dromer F."/>
            <person name="Young S.K."/>
            <person name="Zeng Q."/>
            <person name="Gargeya S."/>
            <person name="Fitzgerald M."/>
            <person name="Abouelleil A."/>
            <person name="Alvarado L."/>
            <person name="Berlin A.M."/>
            <person name="Chapman S.B."/>
            <person name="Dewar J."/>
            <person name="Goldberg J."/>
            <person name="Griggs A."/>
            <person name="Gujja S."/>
            <person name="Hansen M."/>
            <person name="Howarth C."/>
            <person name="Imamovic A."/>
            <person name="Larimer J."/>
            <person name="McCowan C."/>
            <person name="Murphy C."/>
            <person name="Pearson M."/>
            <person name="Priest M."/>
            <person name="Roberts A."/>
            <person name="Saif S."/>
            <person name="Shea T."/>
            <person name="Sykes S."/>
            <person name="Wortman J."/>
            <person name="Nusbaum C."/>
            <person name="Birren B."/>
        </authorList>
    </citation>
    <scope>NUCLEOTIDE SEQUENCE [LARGE SCALE GENOMIC DNA]</scope>
    <source>
        <strain evidence="1">CBS 10737</strain>
    </source>
</reference>
<gene>
    <name evidence="1" type="ORF">I206_07648</name>
    <name evidence="2" type="ORF">I206_102278</name>
</gene>
<dbReference type="AlphaFoldDB" id="A0A1B9HT25"/>
<evidence type="ECO:0000313" key="2">
    <source>
        <dbReference type="EMBL" id="WWC68353.1"/>
    </source>
</evidence>
<evidence type="ECO:0000313" key="1">
    <source>
        <dbReference type="EMBL" id="OCF46414.1"/>
    </source>
</evidence>
<reference evidence="2" key="2">
    <citation type="submission" date="2013-07" db="EMBL/GenBank/DDBJ databases">
        <authorList>
            <consortium name="The Broad Institute Genome Sequencing Platform"/>
            <person name="Cuomo C."/>
            <person name="Litvintseva A."/>
            <person name="Chen Y."/>
            <person name="Heitman J."/>
            <person name="Sun S."/>
            <person name="Springer D."/>
            <person name="Dromer F."/>
            <person name="Young S.K."/>
            <person name="Zeng Q."/>
            <person name="Gargeya S."/>
            <person name="Fitzgerald M."/>
            <person name="Abouelleil A."/>
            <person name="Alvarado L."/>
            <person name="Berlin A.M."/>
            <person name="Chapman S.B."/>
            <person name="Dewar J."/>
            <person name="Goldberg J."/>
            <person name="Griggs A."/>
            <person name="Gujja S."/>
            <person name="Hansen M."/>
            <person name="Howarth C."/>
            <person name="Imamovic A."/>
            <person name="Larimer J."/>
            <person name="McCowan C."/>
            <person name="Murphy C."/>
            <person name="Pearson M."/>
            <person name="Priest M."/>
            <person name="Roberts A."/>
            <person name="Saif S."/>
            <person name="Shea T."/>
            <person name="Sykes S."/>
            <person name="Wortman J."/>
            <person name="Nusbaum C."/>
            <person name="Birren B."/>
        </authorList>
    </citation>
    <scope>NUCLEOTIDE SEQUENCE</scope>
    <source>
        <strain evidence="2">CBS 10737</strain>
    </source>
</reference>
<dbReference type="Proteomes" id="UP000094020">
    <property type="component" value="Chromosome 3"/>
</dbReference>
<dbReference type="GeneID" id="30176017"/>